<evidence type="ECO:0000256" key="1">
    <source>
        <dbReference type="SAM" id="MobiDB-lite"/>
    </source>
</evidence>
<organism evidence="2 3">
    <name type="scientific">Verticillium longisporum</name>
    <name type="common">Verticillium dahliae var. longisporum</name>
    <dbReference type="NCBI Taxonomy" id="100787"/>
    <lineage>
        <taxon>Eukaryota</taxon>
        <taxon>Fungi</taxon>
        <taxon>Dikarya</taxon>
        <taxon>Ascomycota</taxon>
        <taxon>Pezizomycotina</taxon>
        <taxon>Sordariomycetes</taxon>
        <taxon>Hypocreomycetidae</taxon>
        <taxon>Glomerellales</taxon>
        <taxon>Plectosphaerellaceae</taxon>
        <taxon>Verticillium</taxon>
    </lineage>
</organism>
<feature type="region of interest" description="Disordered" evidence="1">
    <location>
        <begin position="100"/>
        <end position="127"/>
    </location>
</feature>
<comment type="caution">
    <text evidence="2">The sequence shown here is derived from an EMBL/GenBank/DDBJ whole genome shotgun (WGS) entry which is preliminary data.</text>
</comment>
<evidence type="ECO:0000313" key="2">
    <source>
        <dbReference type="EMBL" id="KAG7128109.1"/>
    </source>
</evidence>
<accession>A0A8I2ZGC6</accession>
<evidence type="ECO:0000313" key="3">
    <source>
        <dbReference type="Proteomes" id="UP000689129"/>
    </source>
</evidence>
<proteinExistence type="predicted"/>
<dbReference type="EMBL" id="JAEMWZ010000277">
    <property type="protein sequence ID" value="KAG7128109.1"/>
    <property type="molecule type" value="Genomic_DNA"/>
</dbReference>
<feature type="compositionally biased region" description="Basic and acidic residues" evidence="1">
    <location>
        <begin position="113"/>
        <end position="127"/>
    </location>
</feature>
<sequence length="127" mass="13703">MRVPTWVRLPSKTTATVTSPRRPKGTHPVVDYWKETQRGFDPKEACSIVSNCPVSDLSIGPGPTNDTSGSCIQSGLALLSASEQPMGDMTEHSCPGQWPSTTGFAQMANADHPWPEAGKHLRVNKDS</sequence>
<gene>
    <name evidence="2" type="ORF">HYQ45_012144</name>
</gene>
<dbReference type="Proteomes" id="UP000689129">
    <property type="component" value="Unassembled WGS sequence"/>
</dbReference>
<protein>
    <submittedName>
        <fullName evidence="2">Uncharacterized protein</fullName>
    </submittedName>
</protein>
<name>A0A8I2ZGC6_VERLO</name>
<reference evidence="2" key="1">
    <citation type="journal article" date="2021" name="Mol. Plant Pathol.">
        <title>A 20-kb lineage-specific genomic region tames virulence in pathogenic amphidiploid Verticillium longisporum.</title>
        <authorList>
            <person name="Harting R."/>
            <person name="Starke J."/>
            <person name="Kusch H."/>
            <person name="Poggeler S."/>
            <person name="Maurus I."/>
            <person name="Schluter R."/>
            <person name="Landesfeind M."/>
            <person name="Bulla I."/>
            <person name="Nowrousian M."/>
            <person name="de Jonge R."/>
            <person name="Stahlhut G."/>
            <person name="Hoff K.J."/>
            <person name="Asshauer K.P."/>
            <person name="Thurmer A."/>
            <person name="Stanke M."/>
            <person name="Daniel R."/>
            <person name="Morgenstern B."/>
            <person name="Thomma B.P.H.J."/>
            <person name="Kronstad J.W."/>
            <person name="Braus-Stromeyer S.A."/>
            <person name="Braus G.H."/>
        </authorList>
    </citation>
    <scope>NUCLEOTIDE SEQUENCE</scope>
    <source>
        <strain evidence="2">Vl32</strain>
    </source>
</reference>
<dbReference type="AlphaFoldDB" id="A0A8I2ZGC6"/>